<keyword evidence="2" id="KW-1185">Reference proteome</keyword>
<reference evidence="2" key="2">
    <citation type="submission" date="2012-01" db="EMBL/GenBank/DDBJ databases">
        <title>Complete sequence of chromosome of Marinitoga piezophila KA3.</title>
        <authorList>
            <person name="Lucas S."/>
            <person name="Han J."/>
            <person name="Lapidus A."/>
            <person name="Cheng J.-F."/>
            <person name="Goodwin L."/>
            <person name="Pitluck S."/>
            <person name="Peters L."/>
            <person name="Mikhailova N."/>
            <person name="Teshima H."/>
            <person name="Detter J.C."/>
            <person name="Han C."/>
            <person name="Tapia R."/>
            <person name="Land M."/>
            <person name="Hauser L."/>
            <person name="Kyrpides N."/>
            <person name="Ivanova N."/>
            <person name="Pagani I."/>
            <person name="Jebbar M."/>
            <person name="Vannier P."/>
            <person name="Oger P."/>
            <person name="Cario A."/>
            <person name="Bartlett D."/>
            <person name="Noll K.M."/>
            <person name="Woyke T."/>
        </authorList>
    </citation>
    <scope>NUCLEOTIDE SEQUENCE [LARGE SCALE GENOMIC DNA]</scope>
    <source>
        <strain evidence="2">DSM 14283 / JCM 11233 / KA3</strain>
    </source>
</reference>
<gene>
    <name evidence="1" type="ordered locus">Marpi_0186</name>
</gene>
<reference evidence="1 2" key="1">
    <citation type="journal article" date="2012" name="J. Bacteriol.">
        <title>Complete Genome Sequence of the Thermophilic, Piezophilic, Heterotrophic Bacterium Marinitoga piezophila KA3.</title>
        <authorList>
            <person name="Lucas S."/>
            <person name="Han J."/>
            <person name="Lapidus A."/>
            <person name="Cheng J.F."/>
            <person name="Goodwin L.A."/>
            <person name="Pitluck S."/>
            <person name="Peters L."/>
            <person name="Mikhailova N."/>
            <person name="Teshima H."/>
            <person name="Detter J.C."/>
            <person name="Han C."/>
            <person name="Tapia R."/>
            <person name="Land M."/>
            <person name="Hauser L."/>
            <person name="Kyrpides N.C."/>
            <person name="Ivanova N."/>
            <person name="Pagani I."/>
            <person name="Vannier P."/>
            <person name="Oger P."/>
            <person name="Bartlett D.H."/>
            <person name="Noll K.M."/>
            <person name="Woyke T."/>
            <person name="Jebbar M."/>
        </authorList>
    </citation>
    <scope>NUCLEOTIDE SEQUENCE [LARGE SCALE GENOMIC DNA]</scope>
    <source>
        <strain evidence="2">DSM 14283 / JCM 11233 / KA3</strain>
    </source>
</reference>
<dbReference type="EMBL" id="CP003257">
    <property type="protein sequence ID" value="AEX84641.1"/>
    <property type="molecule type" value="Genomic_DNA"/>
</dbReference>
<evidence type="ECO:0000313" key="2">
    <source>
        <dbReference type="Proteomes" id="UP000007161"/>
    </source>
</evidence>
<dbReference type="STRING" id="443254.Marpi_0186"/>
<proteinExistence type="predicted"/>
<evidence type="ECO:0000313" key="1">
    <source>
        <dbReference type="EMBL" id="AEX84641.1"/>
    </source>
</evidence>
<evidence type="ECO:0008006" key="3">
    <source>
        <dbReference type="Google" id="ProtNLM"/>
    </source>
</evidence>
<sequence length="72" mass="8227">MVNEIMEYINSQQENVSTDDIKRYFNLSDSDWNIIYPFLLSNGVKTNTFESMNLTCESCPLKGFCNKKSCGG</sequence>
<dbReference type="Proteomes" id="UP000007161">
    <property type="component" value="Chromosome"/>
</dbReference>
<dbReference type="KEGG" id="mpz:Marpi_0186"/>
<accession>H2J3J7</accession>
<protein>
    <recommendedName>
        <fullName evidence="3">Transcriptional regulator HTH-type FeoC domain-containing protein</fullName>
    </recommendedName>
</protein>
<organism evidence="1 2">
    <name type="scientific">Marinitoga piezophila (strain DSM 14283 / JCM 11233 / KA3)</name>
    <dbReference type="NCBI Taxonomy" id="443254"/>
    <lineage>
        <taxon>Bacteria</taxon>
        <taxon>Thermotogati</taxon>
        <taxon>Thermotogota</taxon>
        <taxon>Thermotogae</taxon>
        <taxon>Petrotogales</taxon>
        <taxon>Petrotogaceae</taxon>
        <taxon>Marinitoga</taxon>
    </lineage>
</organism>
<dbReference type="AlphaFoldDB" id="H2J3J7"/>
<dbReference type="HOGENOM" id="CLU_2717643_0_0_0"/>
<name>H2J3J7_MARPK</name>